<proteinExistence type="predicted"/>
<feature type="region of interest" description="Disordered" evidence="1">
    <location>
        <begin position="1"/>
        <end position="21"/>
    </location>
</feature>
<dbReference type="EMBL" id="JRTT01000051">
    <property type="protein sequence ID" value="KHD74205.1"/>
    <property type="molecule type" value="Genomic_DNA"/>
</dbReference>
<keyword evidence="2" id="KW-0472">Membrane</keyword>
<evidence type="ECO:0000256" key="2">
    <source>
        <dbReference type="SAM" id="Phobius"/>
    </source>
</evidence>
<gene>
    <name evidence="3" type="ORF">MB27_30120</name>
</gene>
<keyword evidence="2" id="KW-0812">Transmembrane</keyword>
<dbReference type="AlphaFoldDB" id="A0A0A6UDU5"/>
<dbReference type="RefSeq" id="WP_043530094.1">
    <property type="nucleotide sequence ID" value="NZ_BAABKU010000025.1"/>
</dbReference>
<sequence length="401" mass="42534">MNDEQADRLLRPLRHEPEAPAGYDVSRAMAEGRRRRSLRRWSSGAALIAVTSVTAGGGTFAVAALRDEKPIPAPTTTTSVAPSVVAAAPDFPRDCTVVRLPTDGVKKALVTSGDPEGRYLAGRLYGTSVTTIIWKDGKILARPEMDGGDASFDDINRAGIAVGSAYVGDERQQAYAYADGKVTALDGEHTAASAINDAGVIAGAIGPTLSEAPARWDSVTAAVERLPLPQGITVGRARAIGEDGTIAGTVAKDSSKTESGYLWAPDGTGKAMPLPTAKGKKADYFWPTSISGGWVLGRAVFDTEQTRDFAALRYHLATGRYEELKTYMGYDMLLAENGWIAGTMEQPMILAGSRKVALPRYGRLRDYHVSSFSADGRVVGGYTSDSGSDGVGNEPLLWTCR</sequence>
<evidence type="ECO:0000313" key="3">
    <source>
        <dbReference type="EMBL" id="KHD74205.1"/>
    </source>
</evidence>
<dbReference type="eggNOG" id="COG5563">
    <property type="taxonomic scope" value="Bacteria"/>
</dbReference>
<accession>A0A0A6UDU5</accession>
<feature type="compositionally biased region" description="Basic and acidic residues" evidence="1">
    <location>
        <begin position="1"/>
        <end position="18"/>
    </location>
</feature>
<evidence type="ECO:0000313" key="4">
    <source>
        <dbReference type="Proteomes" id="UP000054537"/>
    </source>
</evidence>
<reference evidence="3 4" key="1">
    <citation type="submission" date="2014-10" db="EMBL/GenBank/DDBJ databases">
        <title>Draft genome sequence of Actinoplanes utahensis NRRL 12052.</title>
        <authorList>
            <person name="Velasco-Bucheli B."/>
            <person name="del Cerro C."/>
            <person name="Hormigo D."/>
            <person name="Garcia J.L."/>
            <person name="Acebal C."/>
            <person name="Arroyo M."/>
            <person name="de la Mata I."/>
        </authorList>
    </citation>
    <scope>NUCLEOTIDE SEQUENCE [LARGE SCALE GENOMIC DNA]</scope>
    <source>
        <strain evidence="3 4">NRRL 12052</strain>
    </source>
</reference>
<name>A0A0A6UDU5_ACTUT</name>
<dbReference type="Proteomes" id="UP000054537">
    <property type="component" value="Unassembled WGS sequence"/>
</dbReference>
<feature type="transmembrane region" description="Helical" evidence="2">
    <location>
        <begin position="44"/>
        <end position="65"/>
    </location>
</feature>
<protein>
    <submittedName>
        <fullName evidence="3">Uncharacterized protein</fullName>
    </submittedName>
</protein>
<dbReference type="OrthoDB" id="3365614at2"/>
<evidence type="ECO:0000256" key="1">
    <source>
        <dbReference type="SAM" id="MobiDB-lite"/>
    </source>
</evidence>
<organism evidence="3 4">
    <name type="scientific">Actinoplanes utahensis</name>
    <dbReference type="NCBI Taxonomy" id="1869"/>
    <lineage>
        <taxon>Bacteria</taxon>
        <taxon>Bacillati</taxon>
        <taxon>Actinomycetota</taxon>
        <taxon>Actinomycetes</taxon>
        <taxon>Micromonosporales</taxon>
        <taxon>Micromonosporaceae</taxon>
        <taxon>Actinoplanes</taxon>
    </lineage>
</organism>
<keyword evidence="4" id="KW-1185">Reference proteome</keyword>
<keyword evidence="2" id="KW-1133">Transmembrane helix</keyword>
<comment type="caution">
    <text evidence="3">The sequence shown here is derived from an EMBL/GenBank/DDBJ whole genome shotgun (WGS) entry which is preliminary data.</text>
</comment>